<protein>
    <submittedName>
        <fullName evidence="3">Hemerythrin</fullName>
    </submittedName>
</protein>
<evidence type="ECO:0000259" key="2">
    <source>
        <dbReference type="Pfam" id="PF01814"/>
    </source>
</evidence>
<feature type="region of interest" description="Disordered" evidence="1">
    <location>
        <begin position="1"/>
        <end position="80"/>
    </location>
</feature>
<feature type="compositionally biased region" description="Low complexity" evidence="1">
    <location>
        <begin position="44"/>
        <end position="60"/>
    </location>
</feature>
<dbReference type="KEGG" id="smag:AN936_05510"/>
<dbReference type="Pfam" id="PF01814">
    <property type="entry name" value="Hemerythrin"/>
    <property type="match status" value="1"/>
</dbReference>
<gene>
    <name evidence="3" type="ORF">AN936_05510</name>
</gene>
<dbReference type="PATRIC" id="fig|33050.5.peg.1147"/>
<dbReference type="AlphaFoldDB" id="A0A0N9UVY1"/>
<dbReference type="PANTHER" id="PTHR35585:SF1">
    <property type="entry name" value="HHE DOMAIN PROTEIN (AFU_ORTHOLOGUE AFUA_4G00730)"/>
    <property type="match status" value="1"/>
</dbReference>
<evidence type="ECO:0000313" key="4">
    <source>
        <dbReference type="Proteomes" id="UP000058074"/>
    </source>
</evidence>
<dbReference type="EMBL" id="CP012700">
    <property type="protein sequence ID" value="ALH79839.1"/>
    <property type="molecule type" value="Genomic_DNA"/>
</dbReference>
<dbReference type="InterPro" id="IPR012312">
    <property type="entry name" value="Hemerythrin-like"/>
</dbReference>
<proteinExistence type="predicted"/>
<accession>A0A0N9UVY1</accession>
<organism evidence="3 4">
    <name type="scientific">Sphingopyxis macrogoltabida</name>
    <name type="common">Sphingomonas macrogoltabidus</name>
    <dbReference type="NCBI Taxonomy" id="33050"/>
    <lineage>
        <taxon>Bacteria</taxon>
        <taxon>Pseudomonadati</taxon>
        <taxon>Pseudomonadota</taxon>
        <taxon>Alphaproteobacteria</taxon>
        <taxon>Sphingomonadales</taxon>
        <taxon>Sphingomonadaceae</taxon>
        <taxon>Sphingopyxis</taxon>
    </lineage>
</organism>
<feature type="domain" description="Hemerythrin-like" evidence="2">
    <location>
        <begin position="84"/>
        <end position="199"/>
    </location>
</feature>
<evidence type="ECO:0000256" key="1">
    <source>
        <dbReference type="SAM" id="MobiDB-lite"/>
    </source>
</evidence>
<feature type="compositionally biased region" description="Basic and acidic residues" evidence="1">
    <location>
        <begin position="61"/>
        <end position="72"/>
    </location>
</feature>
<dbReference type="Gene3D" id="1.20.120.520">
    <property type="entry name" value="nmb1532 protein domain like"/>
    <property type="match status" value="1"/>
</dbReference>
<name>A0A0N9UVY1_SPHMC</name>
<evidence type="ECO:0000313" key="3">
    <source>
        <dbReference type="EMBL" id="ALH79839.1"/>
    </source>
</evidence>
<dbReference type="PANTHER" id="PTHR35585">
    <property type="entry name" value="HHE DOMAIN PROTEIN (AFU_ORTHOLOGUE AFUA_4G00730)"/>
    <property type="match status" value="1"/>
</dbReference>
<reference evidence="3 4" key="1">
    <citation type="journal article" date="2015" name="Genome Announc.">
        <title>Complete Genome Sequence of Polypropylene Glycol- and Polyethylene Glycol-Degrading Sphingopyxis macrogoltabida Strain EY-1.</title>
        <authorList>
            <person name="Ohtsubo Y."/>
            <person name="Nagata Y."/>
            <person name="Numata M."/>
            <person name="Tsuchikane K."/>
            <person name="Hosoyama A."/>
            <person name="Yamazoe A."/>
            <person name="Tsuda M."/>
            <person name="Fujita N."/>
            <person name="Kawai F."/>
        </authorList>
    </citation>
    <scope>NUCLEOTIDE SEQUENCE [LARGE SCALE GENOMIC DNA]</scope>
    <source>
        <strain evidence="3 4">EY-1</strain>
    </source>
</reference>
<dbReference type="Proteomes" id="UP000058074">
    <property type="component" value="Chromosome"/>
</dbReference>
<sequence length="227" mass="24865">MSARRQKRLSEVNNRARGATIARARRSFVERAHSAPRHRMTIMAATKTASRKAASSGAGKQSERASKAKGDGKPGPSAQHPVDAIKLLKADHKEVKTWFKEYEKLDAKGDKQALADKICLALTVHAQIEEEIFYPAARPAVDDDALFDEAEVEHGSAKQLIAEIQAMKAGDRLFDAKVIVLGEYIDHHVGEEEEEMFPEARDSDLDLKALGVQLAARKAELMAAAGK</sequence>